<sequence length="91" mass="10230">MPKLYAKTVAVQTVTESQRETMYRLMGQYYDCMDYGRFVKDLDGKDDVILLLDGKTHSIKGFSTLKSMEVSHGGSKAYGIFSGDTVVDRAY</sequence>
<reference evidence="1" key="1">
    <citation type="submission" date="2018-05" db="EMBL/GenBank/DDBJ databases">
        <authorList>
            <person name="Lanie J.A."/>
            <person name="Ng W.-L."/>
            <person name="Kazmierczak K.M."/>
            <person name="Andrzejewski T.M."/>
            <person name="Davidsen T.M."/>
            <person name="Wayne K.J."/>
            <person name="Tettelin H."/>
            <person name="Glass J.I."/>
            <person name="Rusch D."/>
            <person name="Podicherti R."/>
            <person name="Tsui H.-C.T."/>
            <person name="Winkler M.E."/>
        </authorList>
    </citation>
    <scope>NUCLEOTIDE SEQUENCE</scope>
</reference>
<dbReference type="AlphaFoldDB" id="A0A383F304"/>
<gene>
    <name evidence="1" type="ORF">METZ01_LOCUS515659</name>
</gene>
<evidence type="ECO:0000313" key="1">
    <source>
        <dbReference type="EMBL" id="SVE62805.1"/>
    </source>
</evidence>
<proteinExistence type="predicted"/>
<feature type="non-terminal residue" evidence="1">
    <location>
        <position position="91"/>
    </location>
</feature>
<accession>A0A383F304</accession>
<name>A0A383F304_9ZZZZ</name>
<protein>
    <submittedName>
        <fullName evidence="1">Uncharacterized protein</fullName>
    </submittedName>
</protein>
<organism evidence="1">
    <name type="scientific">marine metagenome</name>
    <dbReference type="NCBI Taxonomy" id="408172"/>
    <lineage>
        <taxon>unclassified sequences</taxon>
        <taxon>metagenomes</taxon>
        <taxon>ecological metagenomes</taxon>
    </lineage>
</organism>
<dbReference type="EMBL" id="UINC01230605">
    <property type="protein sequence ID" value="SVE62805.1"/>
    <property type="molecule type" value="Genomic_DNA"/>
</dbReference>